<dbReference type="InterPro" id="IPR000182">
    <property type="entry name" value="GNAT_dom"/>
</dbReference>
<keyword evidence="2 5" id="KW-0012">Acyltransferase</keyword>
<dbReference type="Gene3D" id="3.40.630.30">
    <property type="match status" value="1"/>
</dbReference>
<proteinExistence type="inferred from homology"/>
<evidence type="ECO:0000256" key="3">
    <source>
        <dbReference type="ARBA" id="ARBA00038502"/>
    </source>
</evidence>
<dbReference type="SUPFAM" id="SSF55729">
    <property type="entry name" value="Acyl-CoA N-acyltransferases (Nat)"/>
    <property type="match status" value="1"/>
</dbReference>
<sequence length="212" mass="23989">MPMFTVPERLMSPALAPELMLRPLRYSDEDEWMRVHEANAQWLAPWESEDPLHGPGLTFAQWIRMLRRGEREGTGVVFGMFQQGRLIGQISLGAISYGSMREGIVGYWIDRNHAGRGLTPLAVCIVADWALFYETGPLLHRLEIDIVPSNQRSQSVAHKVGAIYEGVRRQYMYIRGEWKGHECYSLISSDAPGGFTARLLGDTRGEKSHMLS</sequence>
<gene>
    <name evidence="5" type="ORF">BMAGN_0248</name>
</gene>
<dbReference type="eggNOG" id="COG1670">
    <property type="taxonomic scope" value="Bacteria"/>
</dbReference>
<dbReference type="InterPro" id="IPR051531">
    <property type="entry name" value="N-acetyltransferase"/>
</dbReference>
<dbReference type="AlphaFoldDB" id="A0A087BB96"/>
<dbReference type="PANTHER" id="PTHR43792:SF8">
    <property type="entry name" value="[RIBOSOMAL PROTEIN US5]-ALANINE N-ACETYLTRANSFERASE"/>
    <property type="match status" value="1"/>
</dbReference>
<evidence type="ECO:0000259" key="4">
    <source>
        <dbReference type="PROSITE" id="PS51186"/>
    </source>
</evidence>
<dbReference type="GO" id="GO:0008999">
    <property type="term" value="F:protein-N-terminal-alanine acetyltransferase activity"/>
    <property type="evidence" value="ECO:0007669"/>
    <property type="project" value="TreeGrafter"/>
</dbReference>
<organism evidence="5 6">
    <name type="scientific">Bifidobacterium magnum</name>
    <dbReference type="NCBI Taxonomy" id="1692"/>
    <lineage>
        <taxon>Bacteria</taxon>
        <taxon>Bacillati</taxon>
        <taxon>Actinomycetota</taxon>
        <taxon>Actinomycetes</taxon>
        <taxon>Bifidobacteriales</taxon>
        <taxon>Bifidobacteriaceae</taxon>
        <taxon>Bifidobacterium</taxon>
    </lineage>
</organism>
<reference evidence="5 6" key="1">
    <citation type="submission" date="2014-03" db="EMBL/GenBank/DDBJ databases">
        <title>Genomics of Bifidobacteria.</title>
        <authorList>
            <person name="Ventura M."/>
            <person name="Milani C."/>
            <person name="Lugli G.A."/>
        </authorList>
    </citation>
    <scope>NUCLEOTIDE SEQUENCE [LARGE SCALE GENOMIC DNA]</scope>
    <source>
        <strain evidence="5 6">LMG 11591</strain>
    </source>
</reference>
<comment type="caution">
    <text evidence="5">The sequence shown here is derived from an EMBL/GenBank/DDBJ whole genome shotgun (WGS) entry which is preliminary data.</text>
</comment>
<evidence type="ECO:0000313" key="6">
    <source>
        <dbReference type="Proteomes" id="UP000029052"/>
    </source>
</evidence>
<dbReference type="EC" id="2.3.1.128" evidence="5"/>
<dbReference type="STRING" id="1692.BMAGN_0248"/>
<comment type="similarity">
    <text evidence="3">Belongs to the acetyltransferase family. RimJ subfamily.</text>
</comment>
<dbReference type="PROSITE" id="PS51186">
    <property type="entry name" value="GNAT"/>
    <property type="match status" value="1"/>
</dbReference>
<evidence type="ECO:0000256" key="2">
    <source>
        <dbReference type="ARBA" id="ARBA00023315"/>
    </source>
</evidence>
<accession>A0A087BB96</accession>
<dbReference type="Proteomes" id="UP000029052">
    <property type="component" value="Unassembled WGS sequence"/>
</dbReference>
<feature type="domain" description="N-acetyltransferase" evidence="4">
    <location>
        <begin position="19"/>
        <end position="184"/>
    </location>
</feature>
<dbReference type="GO" id="GO:0005737">
    <property type="term" value="C:cytoplasm"/>
    <property type="evidence" value="ECO:0007669"/>
    <property type="project" value="TreeGrafter"/>
</dbReference>
<dbReference type="Pfam" id="PF13302">
    <property type="entry name" value="Acetyltransf_3"/>
    <property type="match status" value="1"/>
</dbReference>
<keyword evidence="6" id="KW-1185">Reference proteome</keyword>
<evidence type="ECO:0000256" key="1">
    <source>
        <dbReference type="ARBA" id="ARBA00022679"/>
    </source>
</evidence>
<dbReference type="EMBL" id="JGZB01000004">
    <property type="protein sequence ID" value="KFI68296.1"/>
    <property type="molecule type" value="Genomic_DNA"/>
</dbReference>
<dbReference type="PANTHER" id="PTHR43792">
    <property type="entry name" value="GNAT FAMILY, PUTATIVE (AFU_ORTHOLOGUE AFUA_3G00765)-RELATED-RELATED"/>
    <property type="match status" value="1"/>
</dbReference>
<evidence type="ECO:0000313" key="5">
    <source>
        <dbReference type="EMBL" id="KFI68296.1"/>
    </source>
</evidence>
<keyword evidence="1 5" id="KW-0808">Transferase</keyword>
<protein>
    <submittedName>
        <fullName evidence="5">Acetytransferase</fullName>
        <ecNumber evidence="5">2.3.1.128</ecNumber>
    </submittedName>
</protein>
<dbReference type="InterPro" id="IPR016181">
    <property type="entry name" value="Acyl_CoA_acyltransferase"/>
</dbReference>
<name>A0A087BB96_9BIFI</name>